<accession>A0A1Y1VZM7</accession>
<dbReference type="RefSeq" id="XP_040740686.1">
    <property type="nucleotide sequence ID" value="XM_040885724.1"/>
</dbReference>
<protein>
    <submittedName>
        <fullName evidence="2">Uncharacterized protein</fullName>
    </submittedName>
</protein>
<name>A0A1Y1VZM7_9FUNG</name>
<evidence type="ECO:0000313" key="3">
    <source>
        <dbReference type="Proteomes" id="UP000193922"/>
    </source>
</evidence>
<proteinExistence type="predicted"/>
<evidence type="ECO:0000256" key="1">
    <source>
        <dbReference type="SAM" id="MobiDB-lite"/>
    </source>
</evidence>
<reference evidence="2 3" key="1">
    <citation type="submission" date="2016-07" db="EMBL/GenBank/DDBJ databases">
        <title>Pervasive Adenine N6-methylation of Active Genes in Fungi.</title>
        <authorList>
            <consortium name="DOE Joint Genome Institute"/>
            <person name="Mondo S.J."/>
            <person name="Dannebaum R.O."/>
            <person name="Kuo R.C."/>
            <person name="Labutti K."/>
            <person name="Haridas S."/>
            <person name="Kuo A."/>
            <person name="Salamov A."/>
            <person name="Ahrendt S.R."/>
            <person name="Lipzen A."/>
            <person name="Sullivan W."/>
            <person name="Andreopoulos W.B."/>
            <person name="Clum A."/>
            <person name="Lindquist E."/>
            <person name="Daum C."/>
            <person name="Ramamoorthy G.K."/>
            <person name="Gryganskyi A."/>
            <person name="Culley D."/>
            <person name="Magnuson J.K."/>
            <person name="James T.Y."/>
            <person name="O'Malley M.A."/>
            <person name="Stajich J.E."/>
            <person name="Spatafora J.W."/>
            <person name="Visel A."/>
            <person name="Grigoriev I.V."/>
        </authorList>
    </citation>
    <scope>NUCLEOTIDE SEQUENCE [LARGE SCALE GENOMIC DNA]</scope>
    <source>
        <strain evidence="2 3">ATCC 12442</strain>
    </source>
</reference>
<dbReference type="GeneID" id="63802372"/>
<dbReference type="EMBL" id="MCFD01000014">
    <property type="protein sequence ID" value="ORX66727.1"/>
    <property type="molecule type" value="Genomic_DNA"/>
</dbReference>
<sequence length="235" mass="23813">MKIASAAPEGPSAIPYCSELSTGPATLTLPIELAHVSSHSAQCSTKSPNTPLLVSGVSASSLLTSDALSTAIQAHVQQRSKQMSSSATSPPIVPSQSSLAHVTDSLLTLGLSNNLAPMQLNYGPFFSPTASQLGSGTYDTVPMASLGFGAGPMSNSAIASGFADSANPNAVQGLGVTFPSSAPSAISMRTMSNPTYLSSTPPIMNSQTGMITPLWNPAADQPDPADDSVLSAESM</sequence>
<organism evidence="2 3">
    <name type="scientific">Linderina pennispora</name>
    <dbReference type="NCBI Taxonomy" id="61395"/>
    <lineage>
        <taxon>Eukaryota</taxon>
        <taxon>Fungi</taxon>
        <taxon>Fungi incertae sedis</taxon>
        <taxon>Zoopagomycota</taxon>
        <taxon>Kickxellomycotina</taxon>
        <taxon>Kickxellomycetes</taxon>
        <taxon>Kickxellales</taxon>
        <taxon>Kickxellaceae</taxon>
        <taxon>Linderina</taxon>
    </lineage>
</organism>
<evidence type="ECO:0000313" key="2">
    <source>
        <dbReference type="EMBL" id="ORX66727.1"/>
    </source>
</evidence>
<keyword evidence="3" id="KW-1185">Reference proteome</keyword>
<dbReference type="AlphaFoldDB" id="A0A1Y1VZM7"/>
<feature type="region of interest" description="Disordered" evidence="1">
    <location>
        <begin position="215"/>
        <end position="235"/>
    </location>
</feature>
<dbReference type="Proteomes" id="UP000193922">
    <property type="component" value="Unassembled WGS sequence"/>
</dbReference>
<gene>
    <name evidence="2" type="ORF">DL89DRAFT_259859</name>
</gene>
<comment type="caution">
    <text evidence="2">The sequence shown here is derived from an EMBL/GenBank/DDBJ whole genome shotgun (WGS) entry which is preliminary data.</text>
</comment>